<dbReference type="AlphaFoldDB" id="A0A518BNN0"/>
<evidence type="ECO:0000313" key="4">
    <source>
        <dbReference type="EMBL" id="QDU68581.1"/>
    </source>
</evidence>
<feature type="domain" description="DUF1553" evidence="3">
    <location>
        <begin position="493"/>
        <end position="750"/>
    </location>
</feature>
<dbReference type="Proteomes" id="UP000316921">
    <property type="component" value="Chromosome"/>
</dbReference>
<evidence type="ECO:0008006" key="6">
    <source>
        <dbReference type="Google" id="ProtNLM"/>
    </source>
</evidence>
<dbReference type="Pfam" id="PF07583">
    <property type="entry name" value="PSCyt2"/>
    <property type="match status" value="1"/>
</dbReference>
<proteinExistence type="predicted"/>
<dbReference type="RefSeq" id="WP_419191686.1">
    <property type="nucleotide sequence ID" value="NZ_CP036287.1"/>
</dbReference>
<evidence type="ECO:0000313" key="5">
    <source>
        <dbReference type="Proteomes" id="UP000316921"/>
    </source>
</evidence>
<keyword evidence="5" id="KW-1185">Reference proteome</keyword>
<evidence type="ECO:0000259" key="3">
    <source>
        <dbReference type="Pfam" id="PF07587"/>
    </source>
</evidence>
<accession>A0A518BNN0</accession>
<organism evidence="4 5">
    <name type="scientific">Engelhardtia mirabilis</name>
    <dbReference type="NCBI Taxonomy" id="2528011"/>
    <lineage>
        <taxon>Bacteria</taxon>
        <taxon>Pseudomonadati</taxon>
        <taxon>Planctomycetota</taxon>
        <taxon>Planctomycetia</taxon>
        <taxon>Planctomycetia incertae sedis</taxon>
        <taxon>Engelhardtia</taxon>
    </lineage>
</organism>
<gene>
    <name evidence="4" type="ORF">Pla133_36800</name>
</gene>
<reference evidence="4 5" key="1">
    <citation type="submission" date="2019-02" db="EMBL/GenBank/DDBJ databases">
        <title>Deep-cultivation of Planctomycetes and their phenomic and genomic characterization uncovers novel biology.</title>
        <authorList>
            <person name="Wiegand S."/>
            <person name="Jogler M."/>
            <person name="Boedeker C."/>
            <person name="Pinto D."/>
            <person name="Vollmers J."/>
            <person name="Rivas-Marin E."/>
            <person name="Kohn T."/>
            <person name="Peeters S.H."/>
            <person name="Heuer A."/>
            <person name="Rast P."/>
            <person name="Oberbeckmann S."/>
            <person name="Bunk B."/>
            <person name="Jeske O."/>
            <person name="Meyerdierks A."/>
            <person name="Storesund J.E."/>
            <person name="Kallscheuer N."/>
            <person name="Luecker S."/>
            <person name="Lage O.M."/>
            <person name="Pohl T."/>
            <person name="Merkel B.J."/>
            <person name="Hornburger P."/>
            <person name="Mueller R.-W."/>
            <person name="Bruemmer F."/>
            <person name="Labrenz M."/>
            <person name="Spormann A.M."/>
            <person name="Op den Camp H."/>
            <person name="Overmann J."/>
            <person name="Amann R."/>
            <person name="Jetten M.S.M."/>
            <person name="Mascher T."/>
            <person name="Medema M.H."/>
            <person name="Devos D.P."/>
            <person name="Kaster A.-K."/>
            <person name="Ovreas L."/>
            <person name="Rohde M."/>
            <person name="Galperin M.Y."/>
            <person name="Jogler C."/>
        </authorList>
    </citation>
    <scope>NUCLEOTIDE SEQUENCE [LARGE SCALE GENOMIC DNA]</scope>
    <source>
        <strain evidence="4 5">Pla133</strain>
    </source>
</reference>
<dbReference type="InterPro" id="IPR022655">
    <property type="entry name" value="DUF1553"/>
</dbReference>
<feature type="domain" description="DUF1549" evidence="2">
    <location>
        <begin position="100"/>
        <end position="306"/>
    </location>
</feature>
<protein>
    <recommendedName>
        <fullName evidence="6">Planctomycete cytochrome C</fullName>
    </recommendedName>
</protein>
<dbReference type="PANTHER" id="PTHR35889:SF3">
    <property type="entry name" value="F-BOX DOMAIN-CONTAINING PROTEIN"/>
    <property type="match status" value="1"/>
</dbReference>
<dbReference type="PANTHER" id="PTHR35889">
    <property type="entry name" value="CYCLOINULO-OLIGOSACCHARIDE FRUCTANOTRANSFERASE-RELATED"/>
    <property type="match status" value="1"/>
</dbReference>
<name>A0A518BNN0_9BACT</name>
<dbReference type="InterPro" id="IPR011444">
    <property type="entry name" value="DUF1549"/>
</dbReference>
<dbReference type="Pfam" id="PF07587">
    <property type="entry name" value="PSD1"/>
    <property type="match status" value="1"/>
</dbReference>
<sequence length="988" mass="108961">MVSTESLVNDYVVLPGDADQSLLIEAVRRSTKDLAMPPDYALDREEVSVLERWVNDGAPWPTESVGTKVGAANIPTPRAFRPIEPVAPPSDTTAGADAHPIDAFVTSALDSAGLVPGPPADPRELVRRLYFDLTGLPPTIEAVERFAADPSDDAYAALVNELLARPAHGERMARQWLDVVRYAESNGFERDGDKPHAWRYRDWVVGAFNEDLSYDAFLTAQLAGDEQPEVARDAPIATGFWRLGEWDDEPNDPQQALFDELDDSLRTITEGMLGVTVGCARCHDHRFDPISQRDYFSFLDWFRNVEPYAEPQHELGSPVLTPVGATDEAIADWRADRAEQAERRRAEFDALLEPVHRRLLEEQLAGFDPAVAERARARFERALELPIEERRGYLLEQRLPNIDRVLHALTFLERQRAWVTLARIEEEGGLGDHEGDLRWALTVREREGEPLPTHLLRRGLASSPMERTRASTPGAIGLPAPAAPVDPSSSQGRRSLLASWITDHANPLTPRVWVNRIWQQHFGVGLVATPDDFGNTGTAASHPELLDWLASRFVEDGWSTKQLHRLIVTSDAYRRSSRSIDGRAEEIDPANSLLWRQRPRRLEAEMVSDSMLFASGELVTTLGGPSVHPRMPREVLAGQSRPGRGWAPPEHDAERRRALYVRVQRGLIDPLSQLFDRPLPTLPSGTRSVTNTAPQALHLLNGEFAGSRAYALAERVAREAGPRVEDQVVRAFELALSRRPDNVELEAGVDHLRRIALEVEGQSRSLRFEPRVPERIDNQYFEQAEGADLLAAPGGPWRSAAGQWGEPYNGTLAADRERGPRAVLEGELGSDFRFEGTLHFDRGTAGADLILRATDQAAAGGVIVSLDLAHGRLIVLEQATETRMVALFAGLPIAADSLPVELALNGDRLTIVVGPQEAGPLVVEGLTQLQPGSFAVATVKEGLEFSGATLTIDGRSVDLLPPALSSERTALESLCLVLLNSNEFLWLD</sequence>
<dbReference type="KEGG" id="pbap:Pla133_36800"/>
<dbReference type="EMBL" id="CP036287">
    <property type="protein sequence ID" value="QDU68581.1"/>
    <property type="molecule type" value="Genomic_DNA"/>
</dbReference>
<evidence type="ECO:0000259" key="2">
    <source>
        <dbReference type="Pfam" id="PF07583"/>
    </source>
</evidence>
<feature type="region of interest" description="Disordered" evidence="1">
    <location>
        <begin position="462"/>
        <end position="489"/>
    </location>
</feature>
<evidence type="ECO:0000256" key="1">
    <source>
        <dbReference type="SAM" id="MobiDB-lite"/>
    </source>
</evidence>